<comment type="caution">
    <text evidence="2">The sequence shown here is derived from an EMBL/GenBank/DDBJ whole genome shotgun (WGS) entry which is preliminary data.</text>
</comment>
<feature type="transmembrane region" description="Helical" evidence="1">
    <location>
        <begin position="136"/>
        <end position="158"/>
    </location>
</feature>
<sequence>KNVYVYKIVEGEETPTRVRLECLNYLWLEKHLAQLGRDRIDFGTIDDSQMRLDLPRFITAKETEKYIIHRKVKSALQNAGKFMFASGLILLSSILVFNFLQLQYSWGILIIGIALSLLIGFKGIKKLSNLLKVSKERFLTIALIAFLSSFIFISGHVIQKVFPNNPVAGFVDKQVELIVQRYYYSTDNPASYFSKEAREYHDIAWVRFSLSDVKDGDTIADIRFGGANTPETWPAEQPGGKHAKAINRRIIKENPMCVVAYMYKVNINNAPAER</sequence>
<evidence type="ECO:0000313" key="2">
    <source>
        <dbReference type="EMBL" id="GAF95977.1"/>
    </source>
</evidence>
<feature type="transmembrane region" description="Helical" evidence="1">
    <location>
        <begin position="106"/>
        <end position="124"/>
    </location>
</feature>
<feature type="transmembrane region" description="Helical" evidence="1">
    <location>
        <begin position="79"/>
        <end position="100"/>
    </location>
</feature>
<accession>X0U6K4</accession>
<keyword evidence="1" id="KW-1133">Transmembrane helix</keyword>
<dbReference type="EMBL" id="BARS01019899">
    <property type="protein sequence ID" value="GAF95977.1"/>
    <property type="molecule type" value="Genomic_DNA"/>
</dbReference>
<keyword evidence="1" id="KW-0812">Transmembrane</keyword>
<evidence type="ECO:0000256" key="1">
    <source>
        <dbReference type="SAM" id="Phobius"/>
    </source>
</evidence>
<protein>
    <submittedName>
        <fullName evidence="2">Uncharacterized protein</fullName>
    </submittedName>
</protein>
<organism evidence="2">
    <name type="scientific">marine sediment metagenome</name>
    <dbReference type="NCBI Taxonomy" id="412755"/>
    <lineage>
        <taxon>unclassified sequences</taxon>
        <taxon>metagenomes</taxon>
        <taxon>ecological metagenomes</taxon>
    </lineage>
</organism>
<keyword evidence="1" id="KW-0472">Membrane</keyword>
<dbReference type="AlphaFoldDB" id="X0U6K4"/>
<feature type="non-terminal residue" evidence="2">
    <location>
        <position position="1"/>
    </location>
</feature>
<gene>
    <name evidence="2" type="ORF">S01H1_32168</name>
</gene>
<feature type="non-terminal residue" evidence="2">
    <location>
        <position position="274"/>
    </location>
</feature>
<name>X0U6K4_9ZZZZ</name>
<reference evidence="2" key="1">
    <citation type="journal article" date="2014" name="Front. Microbiol.">
        <title>High frequency of phylogenetically diverse reductive dehalogenase-homologous genes in deep subseafloor sedimentary metagenomes.</title>
        <authorList>
            <person name="Kawai M."/>
            <person name="Futagami T."/>
            <person name="Toyoda A."/>
            <person name="Takaki Y."/>
            <person name="Nishi S."/>
            <person name="Hori S."/>
            <person name="Arai W."/>
            <person name="Tsubouchi T."/>
            <person name="Morono Y."/>
            <person name="Uchiyama I."/>
            <person name="Ito T."/>
            <person name="Fujiyama A."/>
            <person name="Inagaki F."/>
            <person name="Takami H."/>
        </authorList>
    </citation>
    <scope>NUCLEOTIDE SEQUENCE</scope>
    <source>
        <strain evidence="2">Expedition CK06-06</strain>
    </source>
</reference>
<proteinExistence type="predicted"/>